<keyword evidence="7 8" id="KW-0066">ATP synthesis</keyword>
<keyword evidence="6 8" id="KW-0139">CF(1)</keyword>
<dbReference type="GO" id="GO:0005886">
    <property type="term" value="C:plasma membrane"/>
    <property type="evidence" value="ECO:0007669"/>
    <property type="project" value="UniProtKB-SubCell"/>
</dbReference>
<comment type="function">
    <text evidence="8">This protein is part of the stalk that links CF(0) to CF(1). It either transmits conformational changes from CF(0) to CF(1) or is implicated in proton conduction.</text>
</comment>
<dbReference type="HAMAP" id="MF_01416">
    <property type="entry name" value="ATP_synth_delta_bact"/>
    <property type="match status" value="1"/>
</dbReference>
<dbReference type="PANTHER" id="PTHR11910">
    <property type="entry name" value="ATP SYNTHASE DELTA CHAIN"/>
    <property type="match status" value="1"/>
</dbReference>
<evidence type="ECO:0000256" key="8">
    <source>
        <dbReference type="HAMAP-Rule" id="MF_01416"/>
    </source>
</evidence>
<keyword evidence="2 8" id="KW-0813">Transport</keyword>
<keyword evidence="5 8" id="KW-0472">Membrane</keyword>
<evidence type="ECO:0000256" key="7">
    <source>
        <dbReference type="ARBA" id="ARBA00023310"/>
    </source>
</evidence>
<dbReference type="OrthoDB" id="9816221at2"/>
<dbReference type="Gene3D" id="1.10.520.20">
    <property type="entry name" value="N-terminal domain of the delta subunit of the F1F0-ATP synthase"/>
    <property type="match status" value="1"/>
</dbReference>
<keyword evidence="8" id="KW-1003">Cell membrane</keyword>
<dbReference type="InterPro" id="IPR000711">
    <property type="entry name" value="ATPase_OSCP/dsu"/>
</dbReference>
<dbReference type="GO" id="GO:0045259">
    <property type="term" value="C:proton-transporting ATP synthase complex"/>
    <property type="evidence" value="ECO:0007669"/>
    <property type="project" value="UniProtKB-KW"/>
</dbReference>
<evidence type="ECO:0000256" key="5">
    <source>
        <dbReference type="ARBA" id="ARBA00023136"/>
    </source>
</evidence>
<comment type="function">
    <text evidence="8">F(1)F(0) ATP synthase produces ATP from ADP in the presence of a proton or sodium gradient. F-type ATPases consist of two structural domains, F(1) containing the extramembraneous catalytic core and F(0) containing the membrane proton channel, linked together by a central stalk and a peripheral stalk. During catalysis, ATP synthesis in the catalytic domain of F(1) is coupled via a rotary mechanism of the central stalk subunits to proton translocation.</text>
</comment>
<keyword evidence="4 8" id="KW-0406">Ion transport</keyword>
<dbReference type="AlphaFoldDB" id="H6Q484"/>
<keyword evidence="3 8" id="KW-0375">Hydrogen ion transport</keyword>
<evidence type="ECO:0000256" key="6">
    <source>
        <dbReference type="ARBA" id="ARBA00023196"/>
    </source>
</evidence>
<evidence type="ECO:0000256" key="4">
    <source>
        <dbReference type="ARBA" id="ARBA00023065"/>
    </source>
</evidence>
<reference evidence="9 10" key="1">
    <citation type="journal article" date="2012" name="MBio">
        <title>Insight into the transmission biology and species-specific functional capabilities of tsetse (Diptera: glossinidae) obligate symbiont wigglesworthia.</title>
        <authorList>
            <person name="Rio R.V."/>
            <person name="Symula R.E."/>
            <person name="Wang J."/>
            <person name="Lohs C."/>
            <person name="Wu Y.N."/>
            <person name="Snyder A.K."/>
            <person name="Bjornson R.D."/>
            <person name="Oshima K."/>
            <person name="Biehl B.S."/>
            <person name="Perna N.T."/>
            <person name="Hattori M."/>
            <person name="Aksoy S."/>
        </authorList>
    </citation>
    <scope>NUCLEOTIDE SEQUENCE [LARGE SCALE GENOMIC DNA]</scope>
    <source>
        <strain evidence="9">WGM</strain>
    </source>
</reference>
<evidence type="ECO:0000313" key="9">
    <source>
        <dbReference type="EMBL" id="AFA40867.1"/>
    </source>
</evidence>
<organism evidence="9 10">
    <name type="scientific">Wigglesworthia glossinidia endosymbiont of Glossina morsitans morsitans</name>
    <name type="common">Yale colony</name>
    <dbReference type="NCBI Taxonomy" id="1142511"/>
    <lineage>
        <taxon>Bacteria</taxon>
        <taxon>Pseudomonadati</taxon>
        <taxon>Pseudomonadota</taxon>
        <taxon>Gammaproteobacteria</taxon>
        <taxon>Enterobacterales</taxon>
        <taxon>Erwiniaceae</taxon>
        <taxon>Wigglesworthia</taxon>
    </lineage>
</organism>
<dbReference type="SUPFAM" id="SSF47928">
    <property type="entry name" value="N-terminal domain of the delta subunit of the F1F0-ATP synthase"/>
    <property type="match status" value="1"/>
</dbReference>
<gene>
    <name evidence="8 9" type="primary">atpH</name>
    <name evidence="9" type="ORF">WIGMOR_0005</name>
</gene>
<sequence length="175" mass="20638">MNFENKTFVSHPYAEAAFKFSSEINKTEKWLYMLTESCTALKFTPHILSNIYFFKLNKKNFFNNLSGKIDVYFENFLKIIAYNDRLIILPNILKKFIEIKNISENIEIVQIITKFKLNQKLLEDIKFLISNKIKKKIKVQLKIEKSLLGGIVIKSKNFIIDSSIKNRLNKLSEYL</sequence>
<accession>H6Q484</accession>
<comment type="similarity">
    <text evidence="8">Belongs to the ATPase delta chain family.</text>
</comment>
<proteinExistence type="inferred from homology"/>
<dbReference type="GO" id="GO:0046933">
    <property type="term" value="F:proton-transporting ATP synthase activity, rotational mechanism"/>
    <property type="evidence" value="ECO:0007669"/>
    <property type="project" value="UniProtKB-UniRule"/>
</dbReference>
<keyword evidence="10" id="KW-1185">Reference proteome</keyword>
<protein>
    <recommendedName>
        <fullName evidence="8">ATP synthase subunit delta</fullName>
    </recommendedName>
    <alternativeName>
        <fullName evidence="8">ATP synthase F(1) sector subunit delta</fullName>
    </alternativeName>
    <alternativeName>
        <fullName evidence="8">F-type ATPase subunit delta</fullName>
        <shortName evidence="8">F-ATPase subunit delta</shortName>
    </alternativeName>
</protein>
<evidence type="ECO:0000313" key="10">
    <source>
        <dbReference type="Proteomes" id="UP000009061"/>
    </source>
</evidence>
<dbReference type="Pfam" id="PF00213">
    <property type="entry name" value="OSCP"/>
    <property type="match status" value="1"/>
</dbReference>
<evidence type="ECO:0000256" key="1">
    <source>
        <dbReference type="ARBA" id="ARBA00004370"/>
    </source>
</evidence>
<dbReference type="eggNOG" id="COG0712">
    <property type="taxonomic scope" value="Bacteria"/>
</dbReference>
<evidence type="ECO:0000256" key="2">
    <source>
        <dbReference type="ARBA" id="ARBA00022448"/>
    </source>
</evidence>
<comment type="subcellular location">
    <subcellularLocation>
        <location evidence="8">Cell membrane</location>
        <topology evidence="8">Peripheral membrane protein</topology>
    </subcellularLocation>
    <subcellularLocation>
        <location evidence="1">Membrane</location>
    </subcellularLocation>
</comment>
<name>H6Q484_WIGGL</name>
<dbReference type="NCBIfam" id="NF004402">
    <property type="entry name" value="PRK05758.2-2"/>
    <property type="match status" value="1"/>
</dbReference>
<evidence type="ECO:0000256" key="3">
    <source>
        <dbReference type="ARBA" id="ARBA00022781"/>
    </source>
</evidence>
<dbReference type="KEGG" id="wgl:WIGMOR_0005"/>
<dbReference type="PRINTS" id="PR00125">
    <property type="entry name" value="ATPASEDELTA"/>
</dbReference>
<dbReference type="NCBIfam" id="TIGR01145">
    <property type="entry name" value="ATP_synt_delta"/>
    <property type="match status" value="1"/>
</dbReference>
<dbReference type="RefSeq" id="WP_014353806.1">
    <property type="nucleotide sequence ID" value="NC_016893.1"/>
</dbReference>
<dbReference type="STRING" id="1142511.WIGMOR_0005"/>
<dbReference type="EMBL" id="CP003315">
    <property type="protein sequence ID" value="AFA40867.1"/>
    <property type="molecule type" value="Genomic_DNA"/>
</dbReference>
<dbReference type="HOGENOM" id="CLU_085114_3_0_6"/>
<dbReference type="InterPro" id="IPR026015">
    <property type="entry name" value="ATP_synth_OSCP/delta_N_sf"/>
</dbReference>
<dbReference type="Proteomes" id="UP000009061">
    <property type="component" value="Chromosome"/>
</dbReference>